<comment type="caution">
    <text evidence="2">The sequence shown here is derived from an EMBL/GenBank/DDBJ whole genome shotgun (WGS) entry which is preliminary data.</text>
</comment>
<dbReference type="EMBL" id="JBBPBM010000055">
    <property type="protein sequence ID" value="KAK8517513.1"/>
    <property type="molecule type" value="Genomic_DNA"/>
</dbReference>
<protein>
    <submittedName>
        <fullName evidence="2">Uncharacterized protein</fullName>
    </submittedName>
</protein>
<accession>A0ABR2CDU3</accession>
<evidence type="ECO:0000313" key="2">
    <source>
        <dbReference type="EMBL" id="KAK8517513.1"/>
    </source>
</evidence>
<feature type="compositionally biased region" description="Polar residues" evidence="1">
    <location>
        <begin position="77"/>
        <end position="86"/>
    </location>
</feature>
<reference evidence="2 3" key="1">
    <citation type="journal article" date="2024" name="G3 (Bethesda)">
        <title>Genome assembly of Hibiscus sabdariffa L. provides insights into metabolisms of medicinal natural products.</title>
        <authorList>
            <person name="Kim T."/>
        </authorList>
    </citation>
    <scope>NUCLEOTIDE SEQUENCE [LARGE SCALE GENOMIC DNA]</scope>
    <source>
        <strain evidence="2">TK-2024</strain>
        <tissue evidence="2">Old leaves</tissue>
    </source>
</reference>
<organism evidence="2 3">
    <name type="scientific">Hibiscus sabdariffa</name>
    <name type="common">roselle</name>
    <dbReference type="NCBI Taxonomy" id="183260"/>
    <lineage>
        <taxon>Eukaryota</taxon>
        <taxon>Viridiplantae</taxon>
        <taxon>Streptophyta</taxon>
        <taxon>Embryophyta</taxon>
        <taxon>Tracheophyta</taxon>
        <taxon>Spermatophyta</taxon>
        <taxon>Magnoliopsida</taxon>
        <taxon>eudicotyledons</taxon>
        <taxon>Gunneridae</taxon>
        <taxon>Pentapetalae</taxon>
        <taxon>rosids</taxon>
        <taxon>malvids</taxon>
        <taxon>Malvales</taxon>
        <taxon>Malvaceae</taxon>
        <taxon>Malvoideae</taxon>
        <taxon>Hibiscus</taxon>
    </lineage>
</organism>
<evidence type="ECO:0000256" key="1">
    <source>
        <dbReference type="SAM" id="MobiDB-lite"/>
    </source>
</evidence>
<name>A0ABR2CDU3_9ROSI</name>
<gene>
    <name evidence="2" type="ORF">V6N12_016363</name>
</gene>
<keyword evidence="3" id="KW-1185">Reference proteome</keyword>
<feature type="region of interest" description="Disordered" evidence="1">
    <location>
        <begin position="68"/>
        <end position="92"/>
    </location>
</feature>
<proteinExistence type="predicted"/>
<evidence type="ECO:0000313" key="3">
    <source>
        <dbReference type="Proteomes" id="UP001472677"/>
    </source>
</evidence>
<sequence length="92" mass="10238">MHKASPKSSGIERSDASRQVPEASYLLEWYCKAVSSARGWVNSPTSIVLFQTMRPWCQKLGCKLDQDQESCCDPRSTHNGSSPTTNEELDMG</sequence>
<dbReference type="Proteomes" id="UP001472677">
    <property type="component" value="Unassembled WGS sequence"/>
</dbReference>